<dbReference type="STRING" id="658445.H744_2c1094"/>
<name>A0A0C5W8C7_9GAMM</name>
<dbReference type="Proteomes" id="UP000032303">
    <property type="component" value="Chromosome 2"/>
</dbReference>
<keyword evidence="3" id="KW-1185">Reference proteome</keyword>
<evidence type="ECO:0000256" key="1">
    <source>
        <dbReference type="SAM" id="MobiDB-lite"/>
    </source>
</evidence>
<gene>
    <name evidence="2" type="ORF">H744_2c1094</name>
</gene>
<protein>
    <submittedName>
        <fullName evidence="2">Uncharacterized protein</fullName>
    </submittedName>
</protein>
<evidence type="ECO:0000313" key="2">
    <source>
        <dbReference type="EMBL" id="AJR07781.1"/>
    </source>
</evidence>
<dbReference type="KEGG" id="pgb:H744_2c1094"/>
<reference evidence="2 3" key="1">
    <citation type="submission" date="2013-05" db="EMBL/GenBank/DDBJ databases">
        <title>Complete genome sequence of the lipase-producing bacterium Photobacterium gaetbulicola Gung47.</title>
        <authorList>
            <person name="Kim Y.-O."/>
        </authorList>
    </citation>
    <scope>NUCLEOTIDE SEQUENCE [LARGE SCALE GENOMIC DNA]</scope>
    <source>
        <strain evidence="2 3">Gung47</strain>
    </source>
</reference>
<feature type="compositionally biased region" description="Polar residues" evidence="1">
    <location>
        <begin position="20"/>
        <end position="36"/>
    </location>
</feature>
<dbReference type="HOGENOM" id="CLU_2956581_0_0_6"/>
<organism evidence="2 3">
    <name type="scientific">Photobacterium gaetbulicola Gung47</name>
    <dbReference type="NCBI Taxonomy" id="658445"/>
    <lineage>
        <taxon>Bacteria</taxon>
        <taxon>Pseudomonadati</taxon>
        <taxon>Pseudomonadota</taxon>
        <taxon>Gammaproteobacteria</taxon>
        <taxon>Vibrionales</taxon>
        <taxon>Vibrionaceae</taxon>
        <taxon>Photobacterium</taxon>
    </lineage>
</organism>
<proteinExistence type="predicted"/>
<sequence length="59" mass="6811">MIGLRSQFQVLLQQAKFNTKQTNPNQAKQLSNQTRTNKLKKHAVAHTFKTGEILLLYKN</sequence>
<dbReference type="AlphaFoldDB" id="A0A0C5W8C7"/>
<feature type="region of interest" description="Disordered" evidence="1">
    <location>
        <begin position="20"/>
        <end position="42"/>
    </location>
</feature>
<dbReference type="EMBL" id="CP005974">
    <property type="protein sequence ID" value="AJR07781.1"/>
    <property type="molecule type" value="Genomic_DNA"/>
</dbReference>
<accession>A0A0C5W8C7</accession>
<evidence type="ECO:0000313" key="3">
    <source>
        <dbReference type="Proteomes" id="UP000032303"/>
    </source>
</evidence>
<dbReference type="PATRIC" id="fig|658445.3.peg.2983"/>